<gene>
    <name evidence="1" type="ORF">ABG768_019126</name>
</gene>
<dbReference type="AlphaFoldDB" id="A0AAW2AXD0"/>
<protein>
    <submittedName>
        <fullName evidence="1">Uncharacterized protein</fullName>
    </submittedName>
</protein>
<reference evidence="1 2" key="1">
    <citation type="submission" date="2024-05" db="EMBL/GenBank/DDBJ databases">
        <title>A high-quality chromosomal-level genome assembly of Topmouth culter (Culter alburnus).</title>
        <authorList>
            <person name="Zhao H."/>
        </authorList>
    </citation>
    <scope>NUCLEOTIDE SEQUENCE [LARGE SCALE GENOMIC DNA]</scope>
    <source>
        <strain evidence="1">CATC2023</strain>
        <tissue evidence="1">Muscle</tissue>
    </source>
</reference>
<name>A0AAW2AXD0_CULAL</name>
<dbReference type="Proteomes" id="UP001479290">
    <property type="component" value="Unassembled WGS sequence"/>
</dbReference>
<sequence>FRVSSRRCVKRPWSEEEIQAVMKHMRPFIENSVTVTNEQCLKCKEKEQPILETRSIQNIRDFVRNRGLAFKKRSNAKH</sequence>
<dbReference type="EMBL" id="JAWDJR010000003">
    <property type="protein sequence ID" value="KAK9977305.1"/>
    <property type="molecule type" value="Genomic_DNA"/>
</dbReference>
<accession>A0AAW2AXD0</accession>
<evidence type="ECO:0000313" key="1">
    <source>
        <dbReference type="EMBL" id="KAK9977305.1"/>
    </source>
</evidence>
<organism evidence="1 2">
    <name type="scientific">Culter alburnus</name>
    <name type="common">Topmouth culter</name>
    <dbReference type="NCBI Taxonomy" id="194366"/>
    <lineage>
        <taxon>Eukaryota</taxon>
        <taxon>Metazoa</taxon>
        <taxon>Chordata</taxon>
        <taxon>Craniata</taxon>
        <taxon>Vertebrata</taxon>
        <taxon>Euteleostomi</taxon>
        <taxon>Actinopterygii</taxon>
        <taxon>Neopterygii</taxon>
        <taxon>Teleostei</taxon>
        <taxon>Ostariophysi</taxon>
        <taxon>Cypriniformes</taxon>
        <taxon>Xenocyprididae</taxon>
        <taxon>Xenocypridinae</taxon>
        <taxon>Culter</taxon>
    </lineage>
</organism>
<feature type="non-terminal residue" evidence="1">
    <location>
        <position position="1"/>
    </location>
</feature>
<comment type="caution">
    <text evidence="1">The sequence shown here is derived from an EMBL/GenBank/DDBJ whole genome shotgun (WGS) entry which is preliminary data.</text>
</comment>
<keyword evidence="2" id="KW-1185">Reference proteome</keyword>
<proteinExistence type="predicted"/>
<evidence type="ECO:0000313" key="2">
    <source>
        <dbReference type="Proteomes" id="UP001479290"/>
    </source>
</evidence>